<dbReference type="GO" id="GO:0008168">
    <property type="term" value="F:methyltransferase activity"/>
    <property type="evidence" value="ECO:0007669"/>
    <property type="project" value="UniProtKB-KW"/>
</dbReference>
<dbReference type="EMBL" id="FZOR01000007">
    <property type="protein sequence ID" value="SNS66911.1"/>
    <property type="molecule type" value="Genomic_DNA"/>
</dbReference>
<dbReference type="AlphaFoldDB" id="A0A239GCX2"/>
<dbReference type="Proteomes" id="UP000198318">
    <property type="component" value="Unassembled WGS sequence"/>
</dbReference>
<evidence type="ECO:0000256" key="1">
    <source>
        <dbReference type="SAM" id="MobiDB-lite"/>
    </source>
</evidence>
<dbReference type="GO" id="GO:0032259">
    <property type="term" value="P:methylation"/>
    <property type="evidence" value="ECO:0007669"/>
    <property type="project" value="UniProtKB-KW"/>
</dbReference>
<keyword evidence="3" id="KW-0489">Methyltransferase</keyword>
<dbReference type="RefSeq" id="WP_342750086.1">
    <property type="nucleotide sequence ID" value="NZ_FZOR01000007.1"/>
</dbReference>
<name>A0A239GCX2_9ACTN</name>
<proteinExistence type="predicted"/>
<feature type="domain" description="Methyltransferase" evidence="2">
    <location>
        <begin position="58"/>
        <end position="148"/>
    </location>
</feature>
<organism evidence="3 4">
    <name type="scientific">Actinomadura meyerae</name>
    <dbReference type="NCBI Taxonomy" id="240840"/>
    <lineage>
        <taxon>Bacteria</taxon>
        <taxon>Bacillati</taxon>
        <taxon>Actinomycetota</taxon>
        <taxon>Actinomycetes</taxon>
        <taxon>Streptosporangiales</taxon>
        <taxon>Thermomonosporaceae</taxon>
        <taxon>Actinomadura</taxon>
    </lineage>
</organism>
<sequence>MIEGSEGIATNPPEGRDGASPYAPSWLALREEADAAARAGELLDPLRAALPADGPLVIWDLGCGTGSLGRWLSGRLRGPQHWILLDRDPALLDRARESSFATADGPPATVETRTGAIADLRASDLVGASLVAASALLDVLTAAEVEAIAAAAGCPVLLTLSVVGRVRLTPSEPLDDEYAAAFDAHQRRGGLLGPDAVTAATKAFGRRGATVVTRPSPWRLGPGQSALIAAWLRGWVGAAVEQNPGLAPFADDYLSRRLAACAEDRLTVEVRHVDLLAVPGGQA</sequence>
<keyword evidence="4" id="KW-1185">Reference proteome</keyword>
<evidence type="ECO:0000259" key="2">
    <source>
        <dbReference type="Pfam" id="PF13649"/>
    </source>
</evidence>
<dbReference type="InterPro" id="IPR029063">
    <property type="entry name" value="SAM-dependent_MTases_sf"/>
</dbReference>
<dbReference type="Pfam" id="PF13649">
    <property type="entry name" value="Methyltransf_25"/>
    <property type="match status" value="1"/>
</dbReference>
<gene>
    <name evidence="3" type="ORF">SAMN05443665_1007134</name>
</gene>
<accession>A0A239GCX2</accession>
<evidence type="ECO:0000313" key="3">
    <source>
        <dbReference type="EMBL" id="SNS66911.1"/>
    </source>
</evidence>
<dbReference type="Gene3D" id="3.40.50.150">
    <property type="entry name" value="Vaccinia Virus protein VP39"/>
    <property type="match status" value="1"/>
</dbReference>
<protein>
    <submittedName>
        <fullName evidence="3">Methyltransferase domain-containing protein</fullName>
    </submittedName>
</protein>
<evidence type="ECO:0000313" key="4">
    <source>
        <dbReference type="Proteomes" id="UP000198318"/>
    </source>
</evidence>
<reference evidence="3 4" key="1">
    <citation type="submission" date="2017-06" db="EMBL/GenBank/DDBJ databases">
        <authorList>
            <person name="Kim H.J."/>
            <person name="Triplett B.A."/>
        </authorList>
    </citation>
    <scope>NUCLEOTIDE SEQUENCE [LARGE SCALE GENOMIC DNA]</scope>
    <source>
        <strain evidence="3 4">DSM 44715</strain>
    </source>
</reference>
<keyword evidence="3" id="KW-0808">Transferase</keyword>
<dbReference type="SUPFAM" id="SSF53335">
    <property type="entry name" value="S-adenosyl-L-methionine-dependent methyltransferases"/>
    <property type="match status" value="1"/>
</dbReference>
<dbReference type="InterPro" id="IPR041698">
    <property type="entry name" value="Methyltransf_25"/>
</dbReference>
<feature type="region of interest" description="Disordered" evidence="1">
    <location>
        <begin position="1"/>
        <end position="22"/>
    </location>
</feature>